<reference evidence="3" key="1">
    <citation type="submission" date="2020-01" db="EMBL/GenBank/DDBJ databases">
        <authorList>
            <person name="Meier V. D."/>
            <person name="Meier V D."/>
        </authorList>
    </citation>
    <scope>NUCLEOTIDE SEQUENCE</scope>
    <source>
        <strain evidence="3">HLG_WM_MAG_10</strain>
    </source>
</reference>
<keyword evidence="1 3" id="KW-0808">Transferase</keyword>
<name>A0A6S6S7F2_9BACT</name>
<dbReference type="PROSITE" id="PS51186">
    <property type="entry name" value="GNAT"/>
    <property type="match status" value="1"/>
</dbReference>
<dbReference type="Pfam" id="PF00583">
    <property type="entry name" value="Acetyltransf_1"/>
    <property type="match status" value="1"/>
</dbReference>
<dbReference type="Gene3D" id="3.40.630.30">
    <property type="match status" value="1"/>
</dbReference>
<dbReference type="EMBL" id="CACVAQ010000017">
    <property type="protein sequence ID" value="CAA6799027.1"/>
    <property type="molecule type" value="Genomic_DNA"/>
</dbReference>
<feature type="domain" description="N-acetyltransferase" evidence="2">
    <location>
        <begin position="8"/>
        <end position="157"/>
    </location>
</feature>
<dbReference type="AlphaFoldDB" id="A0A6S6S7F2"/>
<dbReference type="CDD" id="cd04301">
    <property type="entry name" value="NAT_SF"/>
    <property type="match status" value="1"/>
</dbReference>
<dbReference type="InterPro" id="IPR016181">
    <property type="entry name" value="Acyl_CoA_acyltransferase"/>
</dbReference>
<dbReference type="GO" id="GO:0008080">
    <property type="term" value="F:N-acetyltransferase activity"/>
    <property type="evidence" value="ECO:0007669"/>
    <property type="project" value="InterPro"/>
</dbReference>
<evidence type="ECO:0000256" key="1">
    <source>
        <dbReference type="ARBA" id="ARBA00022679"/>
    </source>
</evidence>
<evidence type="ECO:0000313" key="3">
    <source>
        <dbReference type="EMBL" id="CAA6799027.1"/>
    </source>
</evidence>
<dbReference type="InterPro" id="IPR050769">
    <property type="entry name" value="NAT_camello-type"/>
</dbReference>
<dbReference type="PANTHER" id="PTHR13947">
    <property type="entry name" value="GNAT FAMILY N-ACETYLTRANSFERASE"/>
    <property type="match status" value="1"/>
</dbReference>
<organism evidence="3">
    <name type="scientific">uncultured Aureispira sp</name>
    <dbReference type="NCBI Taxonomy" id="1331704"/>
    <lineage>
        <taxon>Bacteria</taxon>
        <taxon>Pseudomonadati</taxon>
        <taxon>Bacteroidota</taxon>
        <taxon>Saprospiria</taxon>
        <taxon>Saprospirales</taxon>
        <taxon>Saprospiraceae</taxon>
        <taxon>Aureispira</taxon>
        <taxon>environmental samples</taxon>
    </lineage>
</organism>
<dbReference type="SUPFAM" id="SSF55729">
    <property type="entry name" value="Acyl-CoA N-acyltransferases (Nat)"/>
    <property type="match status" value="1"/>
</dbReference>
<gene>
    <name evidence="3" type="ORF">HELGO_WM28585</name>
</gene>
<protein>
    <submittedName>
        <fullName evidence="3">GNAT family N-acetyltransferase</fullName>
    </submittedName>
</protein>
<accession>A0A6S6S7F2</accession>
<evidence type="ECO:0000259" key="2">
    <source>
        <dbReference type="PROSITE" id="PS51186"/>
    </source>
</evidence>
<dbReference type="InterPro" id="IPR000182">
    <property type="entry name" value="GNAT_dom"/>
</dbReference>
<proteinExistence type="predicted"/>
<sequence length="157" mass="17763">MEKKLGNYTLITANNQYTDVMKQVVFDVLVEYGLEPGAIDFCLDDVEKYYFERGGYFVVILDEKAKVVATGGLYPLDNGSVELRKMYLLAAHRSKGLGQWMLTTLLEKASALGFKRIELDTASVLKEAISLYKKNGFQLFESDHIVARCDQAYELIL</sequence>
<dbReference type="PANTHER" id="PTHR13947:SF37">
    <property type="entry name" value="LD18367P"/>
    <property type="match status" value="1"/>
</dbReference>